<evidence type="ECO:0000256" key="3">
    <source>
        <dbReference type="ARBA" id="ARBA00004173"/>
    </source>
</evidence>
<keyword evidence="21" id="KW-1185">Reference proteome</keyword>
<feature type="compositionally biased region" description="Low complexity" evidence="17">
    <location>
        <begin position="37"/>
        <end position="53"/>
    </location>
</feature>
<feature type="transmembrane region" description="Helical" evidence="18">
    <location>
        <begin position="185"/>
        <end position="203"/>
    </location>
</feature>
<keyword evidence="16 18" id="KW-0472">Membrane</keyword>
<dbReference type="Gene3D" id="1.10.8.60">
    <property type="match status" value="1"/>
</dbReference>
<dbReference type="SMART" id="SM00382">
    <property type="entry name" value="AAA"/>
    <property type="match status" value="1"/>
</dbReference>
<feature type="transmembrane region" description="Helical" evidence="18">
    <location>
        <begin position="64"/>
        <end position="86"/>
    </location>
</feature>
<dbReference type="InterPro" id="IPR037219">
    <property type="entry name" value="Peptidase_M41-like"/>
</dbReference>
<dbReference type="GO" id="GO:0034982">
    <property type="term" value="P:mitochondrial protein processing"/>
    <property type="evidence" value="ECO:0007669"/>
    <property type="project" value="TreeGrafter"/>
</dbReference>
<dbReference type="FunFam" id="3.40.50.300:FF:000277">
    <property type="entry name" value="ATP-dependent zinc metalloprotease FtsH"/>
    <property type="match status" value="1"/>
</dbReference>
<dbReference type="InterPro" id="IPR003959">
    <property type="entry name" value="ATPase_AAA_core"/>
</dbReference>
<keyword evidence="6" id="KW-0645">Protease</keyword>
<evidence type="ECO:0000256" key="6">
    <source>
        <dbReference type="ARBA" id="ARBA00022670"/>
    </source>
</evidence>
<dbReference type="AlphaFoldDB" id="A0A9Q0M8G0"/>
<keyword evidence="7 18" id="KW-0812">Transmembrane</keyword>
<evidence type="ECO:0000256" key="13">
    <source>
        <dbReference type="ARBA" id="ARBA00022946"/>
    </source>
</evidence>
<dbReference type="InterPro" id="IPR050928">
    <property type="entry name" value="ATP-dep_Zn_Metalloprotease"/>
</dbReference>
<comment type="caution">
    <text evidence="20">The sequence shown here is derived from an EMBL/GenBank/DDBJ whole genome shotgun (WGS) entry which is preliminary data.</text>
</comment>
<dbReference type="Pfam" id="PF06480">
    <property type="entry name" value="FtsH_ext"/>
    <property type="match status" value="1"/>
</dbReference>
<dbReference type="InterPro" id="IPR041569">
    <property type="entry name" value="AAA_lid_3"/>
</dbReference>
<dbReference type="Pfam" id="PF01434">
    <property type="entry name" value="Peptidase_M41"/>
    <property type="match status" value="1"/>
</dbReference>
<evidence type="ECO:0000256" key="2">
    <source>
        <dbReference type="ARBA" id="ARBA00004141"/>
    </source>
</evidence>
<feature type="region of interest" description="Disordered" evidence="17">
    <location>
        <begin position="684"/>
        <end position="715"/>
    </location>
</feature>
<evidence type="ECO:0000256" key="16">
    <source>
        <dbReference type="ARBA" id="ARBA00023136"/>
    </source>
</evidence>
<organism evidence="20 21">
    <name type="scientific">Blomia tropicalis</name>
    <name type="common">Mite</name>
    <dbReference type="NCBI Taxonomy" id="40697"/>
    <lineage>
        <taxon>Eukaryota</taxon>
        <taxon>Metazoa</taxon>
        <taxon>Ecdysozoa</taxon>
        <taxon>Arthropoda</taxon>
        <taxon>Chelicerata</taxon>
        <taxon>Arachnida</taxon>
        <taxon>Acari</taxon>
        <taxon>Acariformes</taxon>
        <taxon>Sarcoptiformes</taxon>
        <taxon>Astigmata</taxon>
        <taxon>Glycyphagoidea</taxon>
        <taxon>Echimyopodidae</taxon>
        <taxon>Blomia</taxon>
    </lineage>
</organism>
<name>A0A9Q0M8G0_BLOTA</name>
<keyword evidence="12" id="KW-0067">ATP-binding</keyword>
<feature type="domain" description="AAA+ ATPase" evidence="19">
    <location>
        <begin position="274"/>
        <end position="400"/>
    </location>
</feature>
<dbReference type="SUPFAM" id="SSF52540">
    <property type="entry name" value="P-loop containing nucleoside triphosphate hydrolases"/>
    <property type="match status" value="1"/>
</dbReference>
<keyword evidence="10" id="KW-0378">Hydrolase</keyword>
<evidence type="ECO:0000256" key="17">
    <source>
        <dbReference type="SAM" id="MobiDB-lite"/>
    </source>
</evidence>
<evidence type="ECO:0000256" key="12">
    <source>
        <dbReference type="ARBA" id="ARBA00022840"/>
    </source>
</evidence>
<dbReference type="Gene3D" id="1.20.58.760">
    <property type="entry name" value="Peptidase M41"/>
    <property type="match status" value="1"/>
</dbReference>
<evidence type="ECO:0000256" key="15">
    <source>
        <dbReference type="ARBA" id="ARBA00023049"/>
    </source>
</evidence>
<dbReference type="PANTHER" id="PTHR43655">
    <property type="entry name" value="ATP-DEPENDENT PROTEASE"/>
    <property type="match status" value="1"/>
</dbReference>
<protein>
    <recommendedName>
        <fullName evidence="19">AAA+ ATPase domain-containing protein</fullName>
    </recommendedName>
</protein>
<reference evidence="20" key="1">
    <citation type="submission" date="2022-12" db="EMBL/GenBank/DDBJ databases">
        <title>Genome assemblies of Blomia tropicalis.</title>
        <authorList>
            <person name="Cui Y."/>
        </authorList>
    </citation>
    <scope>NUCLEOTIDE SEQUENCE</scope>
    <source>
        <tissue evidence="20">Adult mites</tissue>
    </source>
</reference>
<dbReference type="Pfam" id="PF00004">
    <property type="entry name" value="AAA"/>
    <property type="match status" value="1"/>
</dbReference>
<evidence type="ECO:0000256" key="5">
    <source>
        <dbReference type="ARBA" id="ARBA00010550"/>
    </source>
</evidence>
<keyword evidence="9" id="KW-0547">Nucleotide-binding</keyword>
<dbReference type="GO" id="GO:0004176">
    <property type="term" value="F:ATP-dependent peptidase activity"/>
    <property type="evidence" value="ECO:0007669"/>
    <property type="project" value="InterPro"/>
</dbReference>
<dbReference type="EMBL" id="JAPWDV010000002">
    <property type="protein sequence ID" value="KAJ6220729.1"/>
    <property type="molecule type" value="Genomic_DNA"/>
</dbReference>
<dbReference type="GO" id="GO:0008270">
    <property type="term" value="F:zinc ion binding"/>
    <property type="evidence" value="ECO:0007669"/>
    <property type="project" value="InterPro"/>
</dbReference>
<dbReference type="GO" id="GO:0005745">
    <property type="term" value="C:m-AAA complex"/>
    <property type="evidence" value="ECO:0007669"/>
    <property type="project" value="TreeGrafter"/>
</dbReference>
<evidence type="ECO:0000256" key="8">
    <source>
        <dbReference type="ARBA" id="ARBA00022723"/>
    </source>
</evidence>
<accession>A0A9Q0M8G0</accession>
<keyword evidence="8" id="KW-0479">Metal-binding</keyword>
<keyword evidence="11" id="KW-0862">Zinc</keyword>
<evidence type="ECO:0000256" key="4">
    <source>
        <dbReference type="ARBA" id="ARBA00010044"/>
    </source>
</evidence>
<keyword evidence="13" id="KW-0809">Transit peptide</keyword>
<dbReference type="FunFam" id="1.10.8.60:FF:000033">
    <property type="entry name" value="paraplegin isoform X1"/>
    <property type="match status" value="1"/>
</dbReference>
<comment type="subcellular location">
    <subcellularLocation>
        <location evidence="2">Membrane</location>
        <topology evidence="2">Multi-pass membrane protein</topology>
    </subcellularLocation>
    <subcellularLocation>
        <location evidence="3">Mitochondrion</location>
    </subcellularLocation>
</comment>
<dbReference type="CDD" id="cd19501">
    <property type="entry name" value="RecA-like_FtsH"/>
    <property type="match status" value="1"/>
</dbReference>
<dbReference type="InterPro" id="IPR003593">
    <property type="entry name" value="AAA+_ATPase"/>
</dbReference>
<dbReference type="InterPro" id="IPR000642">
    <property type="entry name" value="Peptidase_M41"/>
</dbReference>
<evidence type="ECO:0000256" key="7">
    <source>
        <dbReference type="ARBA" id="ARBA00022692"/>
    </source>
</evidence>
<dbReference type="Gene3D" id="3.40.1690.20">
    <property type="match status" value="1"/>
</dbReference>
<proteinExistence type="inferred from homology"/>
<comment type="similarity">
    <text evidence="5">In the N-terminal section; belongs to the AAA ATPase family.</text>
</comment>
<evidence type="ECO:0000256" key="10">
    <source>
        <dbReference type="ARBA" id="ARBA00022801"/>
    </source>
</evidence>
<sequence length="715" mass="79755">MSISEAKIELLNRSGYHTSILQYNLKRAIHTSTFRYQPSSNNPSPNNDQNSDPNKNKNDDDKKLIGYGLAWIVLGYTIITIISMLFPPANKPDVLRYVSWNEFYHQMLAKGEVELIVVKPDLDLVTIYLYEDAVIRGKRAPYRSYHMNIVNVPSFEARLREAEAQLGVKHDQSVQIIYERNQENVWFGLITILAIAAIISYFMRSSSMVKGPLNSNLFSNLRRAKFTIIDPLVGDGKGVRFSDVAGLKEAKVEIMEFVDYLKSPERFKALGAKVPKGVLLLGPPGCGKTMLAKAVSTEASVPFLAMNGSEFIEMIGGLGAARVRDLFAEARKRSPCIVYIDEIDAIGRKRTGQGFSVEMDGMSQREGIIMLASTNRADVLDRALLRPGRFDRHILIDYPTLEERKEIFVQHLNPIRLERNPEDFADRLAQLTPGFSGADIANVANEAALHAARTGKKVVNGENLEIAVERVVGGPEKRSGVMSAQEKRIIAFHECGHALVGWLLPHTDALLKVSIVPRTTNVLGFARYLPSDRKLYSQEELFERMCMALGGRVAESLIFNHVSSGAQDDLQKVTKLAYNKVQVFGMDPIVGQLSFDYEENKFAKKPFSKKLANTIDNQARLLVGKAYQRTEQLLNDNKDKLKVLAESLLAKEVLNYKDIESLIGPPPHGNKTMVESFDLSSFIEESGNASSTNGQPNRENGNGNSSNDDLRDNNK</sequence>
<dbReference type="GO" id="GO:0004222">
    <property type="term" value="F:metalloendopeptidase activity"/>
    <property type="evidence" value="ECO:0007669"/>
    <property type="project" value="InterPro"/>
</dbReference>
<gene>
    <name evidence="20" type="ORF">RDWZM_006541</name>
</gene>
<dbReference type="InterPro" id="IPR011546">
    <property type="entry name" value="Pept_M41_FtsH_extracell"/>
</dbReference>
<feature type="compositionally biased region" description="Polar residues" evidence="17">
    <location>
        <begin position="687"/>
        <end position="707"/>
    </location>
</feature>
<keyword evidence="14 18" id="KW-1133">Transmembrane helix</keyword>
<evidence type="ECO:0000256" key="11">
    <source>
        <dbReference type="ARBA" id="ARBA00022833"/>
    </source>
</evidence>
<dbReference type="Proteomes" id="UP001142055">
    <property type="component" value="Chromosome 2"/>
</dbReference>
<evidence type="ECO:0000259" key="19">
    <source>
        <dbReference type="SMART" id="SM00382"/>
    </source>
</evidence>
<evidence type="ECO:0000256" key="9">
    <source>
        <dbReference type="ARBA" id="ARBA00022741"/>
    </source>
</evidence>
<feature type="region of interest" description="Disordered" evidence="17">
    <location>
        <begin position="35"/>
        <end position="59"/>
    </location>
</feature>
<evidence type="ECO:0000256" key="18">
    <source>
        <dbReference type="SAM" id="Phobius"/>
    </source>
</evidence>
<evidence type="ECO:0000313" key="21">
    <source>
        <dbReference type="Proteomes" id="UP001142055"/>
    </source>
</evidence>
<dbReference type="PANTHER" id="PTHR43655:SF8">
    <property type="entry name" value="PARAPLEGIN"/>
    <property type="match status" value="1"/>
</dbReference>
<dbReference type="GO" id="GO:0016887">
    <property type="term" value="F:ATP hydrolysis activity"/>
    <property type="evidence" value="ECO:0007669"/>
    <property type="project" value="InterPro"/>
</dbReference>
<dbReference type="Pfam" id="PF17862">
    <property type="entry name" value="AAA_lid_3"/>
    <property type="match status" value="1"/>
</dbReference>
<comment type="cofactor">
    <cofactor evidence="1">
        <name>Zn(2+)</name>
        <dbReference type="ChEBI" id="CHEBI:29105"/>
    </cofactor>
</comment>
<dbReference type="InterPro" id="IPR027417">
    <property type="entry name" value="P-loop_NTPase"/>
</dbReference>
<dbReference type="SUPFAM" id="SSF140990">
    <property type="entry name" value="FtsH protease domain-like"/>
    <property type="match status" value="1"/>
</dbReference>
<comment type="similarity">
    <text evidence="4">In the C-terminal section; belongs to the peptidase M41 family.</text>
</comment>
<dbReference type="GO" id="GO:0005524">
    <property type="term" value="F:ATP binding"/>
    <property type="evidence" value="ECO:0007669"/>
    <property type="project" value="UniProtKB-KW"/>
</dbReference>
<evidence type="ECO:0000256" key="1">
    <source>
        <dbReference type="ARBA" id="ARBA00001947"/>
    </source>
</evidence>
<keyword evidence="15" id="KW-0482">Metalloprotease</keyword>
<dbReference type="Gene3D" id="3.40.50.300">
    <property type="entry name" value="P-loop containing nucleotide triphosphate hydrolases"/>
    <property type="match status" value="1"/>
</dbReference>
<evidence type="ECO:0000256" key="14">
    <source>
        <dbReference type="ARBA" id="ARBA00022989"/>
    </source>
</evidence>
<evidence type="ECO:0000313" key="20">
    <source>
        <dbReference type="EMBL" id="KAJ6220729.1"/>
    </source>
</evidence>
<dbReference type="OMA" id="RMKSMKS"/>
<dbReference type="FunFam" id="1.20.58.760:FF:000003">
    <property type="entry name" value="AFG3-like AAA ATPase 2"/>
    <property type="match status" value="1"/>
</dbReference>